<dbReference type="Proteomes" id="UP001529510">
    <property type="component" value="Unassembled WGS sequence"/>
</dbReference>
<dbReference type="AlphaFoldDB" id="A0ABD0QQ76"/>
<dbReference type="PANTHER" id="PTHR12345">
    <property type="entry name" value="SYNTENIN RELATED"/>
    <property type="match status" value="1"/>
</dbReference>
<feature type="non-terminal residue" evidence="3">
    <location>
        <position position="71"/>
    </location>
</feature>
<evidence type="ECO:0000313" key="3">
    <source>
        <dbReference type="EMBL" id="KAL0188286.1"/>
    </source>
</evidence>
<dbReference type="PROSITE" id="PS50106">
    <property type="entry name" value="PDZ"/>
    <property type="match status" value="1"/>
</dbReference>
<accession>A0ABD0QQ76</accession>
<dbReference type="InterPro" id="IPR051230">
    <property type="entry name" value="APP-Binding"/>
</dbReference>
<dbReference type="Pfam" id="PF00595">
    <property type="entry name" value="PDZ"/>
    <property type="match status" value="1"/>
</dbReference>
<comment type="caution">
    <text evidence="3">The sequence shown here is derived from an EMBL/GenBank/DDBJ whole genome shotgun (WGS) entry which is preliminary data.</text>
</comment>
<protein>
    <recommendedName>
        <fullName evidence="2">PDZ domain-containing protein</fullName>
    </recommendedName>
</protein>
<sequence length="71" mass="7378">MQLEKQKGEILGIVIVESGWGSILPTVILANMMNGGPAARSGKLSIGDQIMSINNTSLVGLPLATCQGIIK</sequence>
<evidence type="ECO:0000256" key="1">
    <source>
        <dbReference type="ARBA" id="ARBA00022737"/>
    </source>
</evidence>
<name>A0ABD0QQ76_CIRMR</name>
<evidence type="ECO:0000259" key="2">
    <source>
        <dbReference type="PROSITE" id="PS50106"/>
    </source>
</evidence>
<dbReference type="EMBL" id="JAMKFB020000007">
    <property type="protein sequence ID" value="KAL0188286.1"/>
    <property type="molecule type" value="Genomic_DNA"/>
</dbReference>
<keyword evidence="1" id="KW-0677">Repeat</keyword>
<proteinExistence type="predicted"/>
<dbReference type="InterPro" id="IPR001478">
    <property type="entry name" value="PDZ"/>
</dbReference>
<gene>
    <name evidence="3" type="ORF">M9458_015385</name>
</gene>
<reference evidence="3 4" key="1">
    <citation type="submission" date="2024-05" db="EMBL/GenBank/DDBJ databases">
        <title>Genome sequencing and assembly of Indian major carp, Cirrhinus mrigala (Hamilton, 1822).</title>
        <authorList>
            <person name="Mohindra V."/>
            <person name="Chowdhury L.M."/>
            <person name="Lal K."/>
            <person name="Jena J.K."/>
        </authorList>
    </citation>
    <scope>NUCLEOTIDE SEQUENCE [LARGE SCALE GENOMIC DNA]</scope>
    <source>
        <strain evidence="3">CM1030</strain>
        <tissue evidence="3">Blood</tissue>
    </source>
</reference>
<organism evidence="3 4">
    <name type="scientific">Cirrhinus mrigala</name>
    <name type="common">Mrigala</name>
    <dbReference type="NCBI Taxonomy" id="683832"/>
    <lineage>
        <taxon>Eukaryota</taxon>
        <taxon>Metazoa</taxon>
        <taxon>Chordata</taxon>
        <taxon>Craniata</taxon>
        <taxon>Vertebrata</taxon>
        <taxon>Euteleostomi</taxon>
        <taxon>Actinopterygii</taxon>
        <taxon>Neopterygii</taxon>
        <taxon>Teleostei</taxon>
        <taxon>Ostariophysi</taxon>
        <taxon>Cypriniformes</taxon>
        <taxon>Cyprinidae</taxon>
        <taxon>Labeoninae</taxon>
        <taxon>Labeonini</taxon>
        <taxon>Cirrhinus</taxon>
    </lineage>
</organism>
<dbReference type="Gene3D" id="2.30.42.10">
    <property type="match status" value="1"/>
</dbReference>
<dbReference type="PANTHER" id="PTHR12345:SF12">
    <property type="entry name" value="AMYLOID-BETA A4 PRECURSOR PROTEIN-BINDING FAMILY A MEMBER 2"/>
    <property type="match status" value="1"/>
</dbReference>
<keyword evidence="4" id="KW-1185">Reference proteome</keyword>
<dbReference type="InterPro" id="IPR036034">
    <property type="entry name" value="PDZ_sf"/>
</dbReference>
<dbReference type="SUPFAM" id="SSF50156">
    <property type="entry name" value="PDZ domain-like"/>
    <property type="match status" value="1"/>
</dbReference>
<evidence type="ECO:0000313" key="4">
    <source>
        <dbReference type="Proteomes" id="UP001529510"/>
    </source>
</evidence>
<feature type="domain" description="PDZ" evidence="2">
    <location>
        <begin position="1"/>
        <end position="71"/>
    </location>
</feature>